<gene>
    <name evidence="1" type="ORF">MB84_04085</name>
</gene>
<dbReference type="EMBL" id="CP011253">
    <property type="protein sequence ID" value="AKC68813.1"/>
    <property type="molecule type" value="Genomic_DNA"/>
</dbReference>
<evidence type="ECO:0000313" key="1">
    <source>
        <dbReference type="EMBL" id="AKC68813.1"/>
    </source>
</evidence>
<name>A0A0E3U5R1_9BURK</name>
<dbReference type="HOGENOM" id="CLU_2357138_0_0_4"/>
<proteinExistence type="predicted"/>
<organism evidence="1 2">
    <name type="scientific">Pandoraea oxalativorans</name>
    <dbReference type="NCBI Taxonomy" id="573737"/>
    <lineage>
        <taxon>Bacteria</taxon>
        <taxon>Pseudomonadati</taxon>
        <taxon>Pseudomonadota</taxon>
        <taxon>Betaproteobacteria</taxon>
        <taxon>Burkholderiales</taxon>
        <taxon>Burkholderiaceae</taxon>
        <taxon>Pandoraea</taxon>
    </lineage>
</organism>
<dbReference type="PATRIC" id="fig|573737.6.peg.1601"/>
<dbReference type="AlphaFoldDB" id="A0A0E3U5R1"/>
<dbReference type="Proteomes" id="UP000035050">
    <property type="component" value="Chromosome"/>
</dbReference>
<accession>A0A0E3U5R1</accession>
<reference evidence="1" key="1">
    <citation type="submission" date="2016-06" db="EMBL/GenBank/DDBJ databases">
        <title>Pandoraea oxalativorans DSM 23570 Genome Sequencing.</title>
        <authorList>
            <person name="Ee R."/>
            <person name="Lim Y.-L."/>
            <person name="Yong D."/>
            <person name="Yin W.-F."/>
            <person name="Chan K.-G."/>
        </authorList>
    </citation>
    <scope>NUCLEOTIDE SEQUENCE</scope>
    <source>
        <strain evidence="1">DSM 23570</strain>
    </source>
</reference>
<sequence>MKILFSTSILAIVGLCLHAFSRPPQVRWTAQRKMHAYADREAMFQRPNTPTFIIAPGDACLPIADYTKDYLYTEAICNGMRGWFEGGASDFVVERI</sequence>
<keyword evidence="2" id="KW-1185">Reference proteome</keyword>
<protein>
    <submittedName>
        <fullName evidence="1">Uncharacterized protein</fullName>
    </submittedName>
</protein>
<dbReference type="KEGG" id="pox:MB84_04085"/>
<evidence type="ECO:0000313" key="2">
    <source>
        <dbReference type="Proteomes" id="UP000035050"/>
    </source>
</evidence>